<keyword evidence="3" id="KW-1185">Reference proteome</keyword>
<reference evidence="2 3" key="1">
    <citation type="submission" date="2020-10" db="EMBL/GenBank/DDBJ databases">
        <title>Genome analysis of Massilia species.</title>
        <authorList>
            <person name="Jung D.-H."/>
        </authorList>
    </citation>
    <scope>NUCLEOTIDE SEQUENCE [LARGE SCALE GENOMIC DNA]</scope>
    <source>
        <strain evidence="3">sipir</strain>
    </source>
</reference>
<keyword evidence="1" id="KW-0732">Signal</keyword>
<protein>
    <submittedName>
        <fullName evidence="2">Uncharacterized protein</fullName>
    </submittedName>
</protein>
<dbReference type="EMBL" id="CP063361">
    <property type="protein sequence ID" value="UOD30864.1"/>
    <property type="molecule type" value="Genomic_DNA"/>
</dbReference>
<evidence type="ECO:0000313" key="3">
    <source>
        <dbReference type="Proteomes" id="UP000831532"/>
    </source>
</evidence>
<feature type="signal peptide" evidence="1">
    <location>
        <begin position="1"/>
        <end position="23"/>
    </location>
</feature>
<evidence type="ECO:0000313" key="2">
    <source>
        <dbReference type="EMBL" id="UOD30864.1"/>
    </source>
</evidence>
<organism evidence="2 3">
    <name type="scientific">Massilia violaceinigra</name>
    <dbReference type="NCBI Taxonomy" id="2045208"/>
    <lineage>
        <taxon>Bacteria</taxon>
        <taxon>Pseudomonadati</taxon>
        <taxon>Pseudomonadota</taxon>
        <taxon>Betaproteobacteria</taxon>
        <taxon>Burkholderiales</taxon>
        <taxon>Oxalobacteraceae</taxon>
        <taxon>Telluria group</taxon>
        <taxon>Massilia</taxon>
    </lineage>
</organism>
<feature type="chain" id="PRO_5046760951" evidence="1">
    <location>
        <begin position="24"/>
        <end position="118"/>
    </location>
</feature>
<accession>A0ABY4AA67</accession>
<dbReference type="Proteomes" id="UP000831532">
    <property type="component" value="Chromosome"/>
</dbReference>
<proteinExistence type="predicted"/>
<name>A0ABY4AA67_9BURK</name>
<dbReference type="RefSeq" id="WP_243492079.1">
    <property type="nucleotide sequence ID" value="NZ_CP063361.1"/>
</dbReference>
<gene>
    <name evidence="2" type="ORF">INH39_03775</name>
</gene>
<sequence>MSTSIQHLLCGALLMLASANASATSPCRDPDGCLDEWAVMILLLSETQLTYCPQFASWSEAQKKELLEKVIGGEGSPGYLERLRATEEYAKRPDIAAQIKEKPEAIEGMCKDLLIKPK</sequence>
<evidence type="ECO:0000256" key="1">
    <source>
        <dbReference type="SAM" id="SignalP"/>
    </source>
</evidence>